<proteinExistence type="predicted"/>
<dbReference type="SUPFAM" id="SSF50199">
    <property type="entry name" value="Staphylococcal nuclease"/>
    <property type="match status" value="1"/>
</dbReference>
<gene>
    <name evidence="7" type="ORF">SacmaDRAFT_0191</name>
</gene>
<dbReference type="SMART" id="SM00318">
    <property type="entry name" value="SNc"/>
    <property type="match status" value="1"/>
</dbReference>
<dbReference type="InterPro" id="IPR016071">
    <property type="entry name" value="Staphylococal_nuclease_OB-fold"/>
</dbReference>
<feature type="compositionally biased region" description="Basic and acidic residues" evidence="4">
    <location>
        <begin position="295"/>
        <end position="311"/>
    </location>
</feature>
<dbReference type="STRING" id="882083.SacmaDRAFT_0191"/>
<keyword evidence="2" id="KW-0255">Endonuclease</keyword>
<evidence type="ECO:0000256" key="5">
    <source>
        <dbReference type="SAM" id="Phobius"/>
    </source>
</evidence>
<evidence type="ECO:0000313" key="8">
    <source>
        <dbReference type="Proteomes" id="UP000004926"/>
    </source>
</evidence>
<keyword evidence="5" id="KW-1133">Transmembrane helix</keyword>
<dbReference type="EMBL" id="CM001439">
    <property type="protein sequence ID" value="EHR48503.1"/>
    <property type="molecule type" value="Genomic_DNA"/>
</dbReference>
<dbReference type="AlphaFoldDB" id="H5WZA0"/>
<feature type="transmembrane region" description="Helical" evidence="5">
    <location>
        <begin position="39"/>
        <end position="58"/>
    </location>
</feature>
<dbReference type="Gene3D" id="2.40.50.90">
    <property type="match status" value="1"/>
</dbReference>
<name>H5WZA0_9PSEU</name>
<dbReference type="GO" id="GO:0004519">
    <property type="term" value="F:endonuclease activity"/>
    <property type="evidence" value="ECO:0007669"/>
    <property type="project" value="UniProtKB-KW"/>
</dbReference>
<dbReference type="Pfam" id="PF00565">
    <property type="entry name" value="SNase"/>
    <property type="match status" value="1"/>
</dbReference>
<keyword evidence="5" id="KW-0812">Transmembrane</keyword>
<evidence type="ECO:0000256" key="4">
    <source>
        <dbReference type="SAM" id="MobiDB-lite"/>
    </source>
</evidence>
<dbReference type="PANTHER" id="PTHR12302:SF3">
    <property type="entry name" value="SERINE_THREONINE-PROTEIN KINASE 31"/>
    <property type="match status" value="1"/>
</dbReference>
<reference evidence="7 8" key="1">
    <citation type="journal article" date="2012" name="Stand. Genomic Sci.">
        <title>Genome sequence of the ocean sediment bacterium Saccharomonospora marina type strain (XMU15(T)).</title>
        <authorList>
            <person name="Klenk H.P."/>
            <person name="Lu M."/>
            <person name="Lucas S."/>
            <person name="Lapidus A."/>
            <person name="Copeland A."/>
            <person name="Pitluck S."/>
            <person name="Goodwin L.A."/>
            <person name="Han C."/>
            <person name="Tapia R."/>
            <person name="Brambilla E.M."/>
            <person name="Potter G."/>
            <person name="Land M."/>
            <person name="Ivanova N."/>
            <person name="Rohde M."/>
            <person name="Goker M."/>
            <person name="Detter J.C."/>
            <person name="Li W.J."/>
            <person name="Kyrpides N.C."/>
            <person name="Woyke T."/>
        </authorList>
    </citation>
    <scope>NUCLEOTIDE SEQUENCE [LARGE SCALE GENOMIC DNA]</scope>
    <source>
        <strain evidence="7 8">XMU15</strain>
    </source>
</reference>
<feature type="compositionally biased region" description="Pro residues" evidence="4">
    <location>
        <begin position="268"/>
        <end position="277"/>
    </location>
</feature>
<feature type="region of interest" description="Disordered" evidence="4">
    <location>
        <begin position="63"/>
        <end position="115"/>
    </location>
</feature>
<accession>H5WZA0</accession>
<evidence type="ECO:0000256" key="2">
    <source>
        <dbReference type="ARBA" id="ARBA00022759"/>
    </source>
</evidence>
<feature type="region of interest" description="Disordered" evidence="4">
    <location>
        <begin position="247"/>
        <end position="321"/>
    </location>
</feature>
<evidence type="ECO:0000313" key="7">
    <source>
        <dbReference type="EMBL" id="EHR48503.1"/>
    </source>
</evidence>
<dbReference type="HOGENOM" id="CLU_865699_0_0_11"/>
<evidence type="ECO:0000256" key="1">
    <source>
        <dbReference type="ARBA" id="ARBA00022722"/>
    </source>
</evidence>
<feature type="compositionally biased region" description="Low complexity" evidence="4">
    <location>
        <begin position="72"/>
        <end position="115"/>
    </location>
</feature>
<dbReference type="InterPro" id="IPR035437">
    <property type="entry name" value="SNase_OB-fold_sf"/>
</dbReference>
<dbReference type="PROSITE" id="PS50830">
    <property type="entry name" value="TNASE_3"/>
    <property type="match status" value="1"/>
</dbReference>
<keyword evidence="8" id="KW-1185">Reference proteome</keyword>
<organism evidence="7 8">
    <name type="scientific">Saccharomonospora marina XMU15</name>
    <dbReference type="NCBI Taxonomy" id="882083"/>
    <lineage>
        <taxon>Bacteria</taxon>
        <taxon>Bacillati</taxon>
        <taxon>Actinomycetota</taxon>
        <taxon>Actinomycetes</taxon>
        <taxon>Pseudonocardiales</taxon>
        <taxon>Pseudonocardiaceae</taxon>
        <taxon>Saccharomonospora</taxon>
    </lineage>
</organism>
<dbReference type="OrthoDB" id="5241375at2"/>
<dbReference type="eggNOG" id="COG1525">
    <property type="taxonomic scope" value="Bacteria"/>
</dbReference>
<dbReference type="RefSeq" id="WP_009151894.1">
    <property type="nucleotide sequence ID" value="NZ_CM001439.1"/>
</dbReference>
<keyword evidence="3" id="KW-0378">Hydrolase</keyword>
<sequence>MAAVIVLFFLASIVLGVLALIPRSPVRRWYAARQRPGRAAGLSILAWVGVLVVLVGLASATSQQDSPDDAAETATPTAPARPAQPGNTTPAETTPPTTAPPTASVAPAPAGVPDDVQQARVRRVVDGDTLEIAAVSAGPILASVAQVDVRLLEIDTPETKHPTEPRQCYGPEATARLEQLAPQGSTVWVQRDQERRDRYGRYLLYLYNDEGVFVNLRLVSEGYARPTRYEPNDRHWQRISAAGEQARSARAGLWGACPPSDTREREPQPAPQPPPETEPGGVSYPYPPDLDCSQIEERDFPVQEGDPHGFDGNDDGIGCES</sequence>
<evidence type="ECO:0000256" key="3">
    <source>
        <dbReference type="ARBA" id="ARBA00022801"/>
    </source>
</evidence>
<dbReference type="PANTHER" id="PTHR12302">
    <property type="entry name" value="EBNA2 BINDING PROTEIN P100"/>
    <property type="match status" value="1"/>
</dbReference>
<protein>
    <submittedName>
        <fullName evidence="7">Nuclease</fullName>
    </submittedName>
</protein>
<dbReference type="GO" id="GO:0016787">
    <property type="term" value="F:hydrolase activity"/>
    <property type="evidence" value="ECO:0007669"/>
    <property type="project" value="UniProtKB-KW"/>
</dbReference>
<dbReference type="Proteomes" id="UP000004926">
    <property type="component" value="Chromosome"/>
</dbReference>
<feature type="domain" description="TNase-like" evidence="6">
    <location>
        <begin position="115"/>
        <end position="256"/>
    </location>
</feature>
<evidence type="ECO:0000259" key="6">
    <source>
        <dbReference type="PROSITE" id="PS50830"/>
    </source>
</evidence>
<keyword evidence="1" id="KW-0540">Nuclease</keyword>
<keyword evidence="5" id="KW-0472">Membrane</keyword>